<dbReference type="EMBL" id="CP071060">
    <property type="protein sequence ID" value="QSI76172.1"/>
    <property type="molecule type" value="Genomic_DNA"/>
</dbReference>
<dbReference type="SFLD" id="SFLDG01129">
    <property type="entry name" value="C1.5:_HAD__Beta-PGM__Phosphata"/>
    <property type="match status" value="1"/>
</dbReference>
<comment type="cofactor">
    <cofactor evidence="1">
        <name>Mg(2+)</name>
        <dbReference type="ChEBI" id="CHEBI:18420"/>
    </cofactor>
</comment>
<comment type="similarity">
    <text evidence="2">Belongs to the HAD-like hydrolase superfamily. CbbY/CbbZ/Gph/YieH family.</text>
</comment>
<dbReference type="InterPro" id="IPR023214">
    <property type="entry name" value="HAD_sf"/>
</dbReference>
<evidence type="ECO:0000256" key="2">
    <source>
        <dbReference type="ARBA" id="ARBA00006171"/>
    </source>
</evidence>
<keyword evidence="6" id="KW-1185">Reference proteome</keyword>
<evidence type="ECO:0000256" key="3">
    <source>
        <dbReference type="ARBA" id="ARBA00022723"/>
    </source>
</evidence>
<keyword evidence="4" id="KW-0460">Magnesium</keyword>
<dbReference type="InterPro" id="IPR023198">
    <property type="entry name" value="PGP-like_dom2"/>
</dbReference>
<dbReference type="InterPro" id="IPR051600">
    <property type="entry name" value="Beta-PGM-like"/>
</dbReference>
<dbReference type="NCBIfam" id="TIGR01509">
    <property type="entry name" value="HAD-SF-IA-v3"/>
    <property type="match status" value="1"/>
</dbReference>
<proteinExistence type="inferred from homology"/>
<dbReference type="SFLD" id="SFLDG01135">
    <property type="entry name" value="C1.5.6:_HAD__Beta-PGM__Phospha"/>
    <property type="match status" value="1"/>
</dbReference>
<reference evidence="5 6" key="1">
    <citation type="submission" date="2021-02" db="EMBL/GenBank/DDBJ databases">
        <title>Niveibacterium changnyeongensis HC41.</title>
        <authorList>
            <person name="Kang M."/>
        </authorList>
    </citation>
    <scope>NUCLEOTIDE SEQUENCE [LARGE SCALE GENOMIC DNA]</scope>
    <source>
        <strain evidence="5 6">HC41</strain>
    </source>
</reference>
<organism evidence="5 6">
    <name type="scientific">Niveibacterium microcysteis</name>
    <dbReference type="NCBI Taxonomy" id="2811415"/>
    <lineage>
        <taxon>Bacteria</taxon>
        <taxon>Pseudomonadati</taxon>
        <taxon>Pseudomonadota</taxon>
        <taxon>Betaproteobacteria</taxon>
        <taxon>Rhodocyclales</taxon>
        <taxon>Rhodocyclaceae</taxon>
        <taxon>Niveibacterium</taxon>
    </lineage>
</organism>
<accession>A0ABX7M9K9</accession>
<dbReference type="SUPFAM" id="SSF56784">
    <property type="entry name" value="HAD-like"/>
    <property type="match status" value="1"/>
</dbReference>
<dbReference type="RefSeq" id="WP_206253927.1">
    <property type="nucleotide sequence ID" value="NZ_CP071060.1"/>
</dbReference>
<dbReference type="Gene3D" id="3.40.50.1000">
    <property type="entry name" value="HAD superfamily/HAD-like"/>
    <property type="match status" value="1"/>
</dbReference>
<dbReference type="InterPro" id="IPR036412">
    <property type="entry name" value="HAD-like_sf"/>
</dbReference>
<dbReference type="Gene3D" id="1.10.150.240">
    <property type="entry name" value="Putative phosphatase, domain 2"/>
    <property type="match status" value="1"/>
</dbReference>
<dbReference type="Proteomes" id="UP000663570">
    <property type="component" value="Chromosome"/>
</dbReference>
<keyword evidence="3" id="KW-0479">Metal-binding</keyword>
<gene>
    <name evidence="5" type="ORF">JY500_17095</name>
</gene>
<sequence length="223" mass="23630">MAAPRLVIFDCDGVLVDSEPMANRKFVEQAARFGLPLDEVATLHEFNGAAMRTRAEVLAARHGWVPPADFVARVDAAVDAAVTEAEAIPGVAAVLERLEASRVPVCLASNSRHQEIDLRLRHLGFERFFPRRFSGADDVAAPKPAPDLYLHAAREMGVSPADCLVVEDSENGIRAAVAAGSRVLGLARFTPAERISALGAIPFADMAALPALLVSQGIALAGC</sequence>
<name>A0ABX7M9K9_9RHOO</name>
<evidence type="ECO:0000313" key="5">
    <source>
        <dbReference type="EMBL" id="QSI76172.1"/>
    </source>
</evidence>
<dbReference type="InterPro" id="IPR006439">
    <property type="entry name" value="HAD-SF_hydro_IA"/>
</dbReference>
<evidence type="ECO:0000256" key="4">
    <source>
        <dbReference type="ARBA" id="ARBA00022842"/>
    </source>
</evidence>
<protein>
    <submittedName>
        <fullName evidence="5">HAD family phosphatase</fullName>
    </submittedName>
</protein>
<dbReference type="SFLD" id="SFLDS00003">
    <property type="entry name" value="Haloacid_Dehalogenase"/>
    <property type="match status" value="1"/>
</dbReference>
<dbReference type="Pfam" id="PF00702">
    <property type="entry name" value="Hydrolase"/>
    <property type="match status" value="1"/>
</dbReference>
<dbReference type="PANTHER" id="PTHR46193">
    <property type="entry name" value="6-PHOSPHOGLUCONATE PHOSPHATASE"/>
    <property type="match status" value="1"/>
</dbReference>
<dbReference type="NCBIfam" id="TIGR01549">
    <property type="entry name" value="HAD-SF-IA-v1"/>
    <property type="match status" value="1"/>
</dbReference>
<evidence type="ECO:0000313" key="6">
    <source>
        <dbReference type="Proteomes" id="UP000663570"/>
    </source>
</evidence>
<dbReference type="PANTHER" id="PTHR46193:SF10">
    <property type="entry name" value="6-PHOSPHOGLUCONATE PHOSPHATASE"/>
    <property type="match status" value="1"/>
</dbReference>
<evidence type="ECO:0000256" key="1">
    <source>
        <dbReference type="ARBA" id="ARBA00001946"/>
    </source>
</evidence>